<evidence type="ECO:0000313" key="2">
    <source>
        <dbReference type="Proteomes" id="UP000515124"/>
    </source>
</evidence>
<sequence>MDKKGVMSLAIIAFLVLGQSNSTRAVENPLCYAQCLTCLYGGPWAMAICSGFCAANCMTGSPSLRSVPKDNHYFCKLGCASSLCASFITRENPEIAKVGGCADSCSEKCTMMNTLPPNYKKD</sequence>
<dbReference type="PANTHER" id="PTHR36312:SF1">
    <property type="entry name" value="OS01G0594500 PROTEIN"/>
    <property type="match status" value="1"/>
</dbReference>
<name>A0A6P5TPU3_PRUAV</name>
<evidence type="ECO:0000256" key="1">
    <source>
        <dbReference type="SAM" id="SignalP"/>
    </source>
</evidence>
<dbReference type="PANTHER" id="PTHR36312">
    <property type="entry name" value="THIONIN-LIKE PROTEIN 1"/>
    <property type="match status" value="1"/>
</dbReference>
<keyword evidence="1" id="KW-0732">Signal</keyword>
<proteinExistence type="predicted"/>
<organism evidence="2 3">
    <name type="scientific">Prunus avium</name>
    <name type="common">Cherry</name>
    <name type="synonym">Cerasus avium</name>
    <dbReference type="NCBI Taxonomy" id="42229"/>
    <lineage>
        <taxon>Eukaryota</taxon>
        <taxon>Viridiplantae</taxon>
        <taxon>Streptophyta</taxon>
        <taxon>Embryophyta</taxon>
        <taxon>Tracheophyta</taxon>
        <taxon>Spermatophyta</taxon>
        <taxon>Magnoliopsida</taxon>
        <taxon>eudicotyledons</taxon>
        <taxon>Gunneridae</taxon>
        <taxon>Pentapetalae</taxon>
        <taxon>rosids</taxon>
        <taxon>fabids</taxon>
        <taxon>Rosales</taxon>
        <taxon>Rosaceae</taxon>
        <taxon>Amygdaloideae</taxon>
        <taxon>Amygdaleae</taxon>
        <taxon>Prunus</taxon>
    </lineage>
</organism>
<dbReference type="AlphaFoldDB" id="A0A6P5TPU3"/>
<accession>A0A6P5TPU3</accession>
<dbReference type="GeneID" id="110769454"/>
<keyword evidence="2" id="KW-1185">Reference proteome</keyword>
<feature type="signal peptide" evidence="1">
    <location>
        <begin position="1"/>
        <end position="25"/>
    </location>
</feature>
<evidence type="ECO:0000313" key="3">
    <source>
        <dbReference type="RefSeq" id="XP_021829127.1"/>
    </source>
</evidence>
<reference evidence="3" key="1">
    <citation type="submission" date="2025-08" db="UniProtKB">
        <authorList>
            <consortium name="RefSeq"/>
        </authorList>
    </citation>
    <scope>IDENTIFICATION</scope>
</reference>
<dbReference type="RefSeq" id="XP_021829127.1">
    <property type="nucleotide sequence ID" value="XM_021973435.1"/>
</dbReference>
<protein>
    <submittedName>
        <fullName evidence="3">Thionin-like protein 2</fullName>
    </submittedName>
</protein>
<feature type="chain" id="PRO_5027619785" evidence="1">
    <location>
        <begin position="26"/>
        <end position="122"/>
    </location>
</feature>
<gene>
    <name evidence="3" type="primary">LOC110769454</name>
</gene>
<dbReference type="Proteomes" id="UP000515124">
    <property type="component" value="Unplaced"/>
</dbReference>
<dbReference type="InterPro" id="IPR038975">
    <property type="entry name" value="THNL"/>
</dbReference>
<dbReference type="KEGG" id="pavi:110769454"/>